<comment type="cofactor">
    <cofactor evidence="2">
        <name>Mg(2+)</name>
        <dbReference type="ChEBI" id="CHEBI:18420"/>
    </cofactor>
</comment>
<accession>A0AAN9NXQ6</accession>
<evidence type="ECO:0000256" key="6">
    <source>
        <dbReference type="ARBA" id="ARBA00022842"/>
    </source>
</evidence>
<dbReference type="AlphaFoldDB" id="A0AAN9NXQ6"/>
<evidence type="ECO:0000313" key="12">
    <source>
        <dbReference type="EMBL" id="KAK7377483.1"/>
    </source>
</evidence>
<evidence type="ECO:0000256" key="4">
    <source>
        <dbReference type="ARBA" id="ARBA00022723"/>
    </source>
</evidence>
<dbReference type="InterPro" id="IPR036457">
    <property type="entry name" value="PPM-type-like_dom_sf"/>
</dbReference>
<evidence type="ECO:0000256" key="8">
    <source>
        <dbReference type="ARBA" id="ARBA00023211"/>
    </source>
</evidence>
<dbReference type="FunFam" id="3.60.40.10:FF:000041">
    <property type="entry name" value="Protein phosphatase 2C 51"/>
    <property type="match status" value="1"/>
</dbReference>
<proteinExistence type="inferred from homology"/>
<dbReference type="Pfam" id="PF00481">
    <property type="entry name" value="PP2C"/>
    <property type="match status" value="1"/>
</dbReference>
<dbReference type="EMBL" id="JAYMYR010000002">
    <property type="protein sequence ID" value="KAK7377483.1"/>
    <property type="molecule type" value="Genomic_DNA"/>
</dbReference>
<dbReference type="Proteomes" id="UP001374584">
    <property type="component" value="Unassembled WGS sequence"/>
</dbReference>
<dbReference type="InterPro" id="IPR001932">
    <property type="entry name" value="PPM-type_phosphatase-like_dom"/>
</dbReference>
<dbReference type="SMART" id="SM00332">
    <property type="entry name" value="PP2Cc"/>
    <property type="match status" value="1"/>
</dbReference>
<dbReference type="SUPFAM" id="SSF81606">
    <property type="entry name" value="PP2C-like"/>
    <property type="match status" value="1"/>
</dbReference>
<evidence type="ECO:0000256" key="10">
    <source>
        <dbReference type="SAM" id="MobiDB-lite"/>
    </source>
</evidence>
<organism evidence="12 13">
    <name type="scientific">Phaseolus coccineus</name>
    <name type="common">Scarlet runner bean</name>
    <name type="synonym">Phaseolus multiflorus</name>
    <dbReference type="NCBI Taxonomy" id="3886"/>
    <lineage>
        <taxon>Eukaryota</taxon>
        <taxon>Viridiplantae</taxon>
        <taxon>Streptophyta</taxon>
        <taxon>Embryophyta</taxon>
        <taxon>Tracheophyta</taxon>
        <taxon>Spermatophyta</taxon>
        <taxon>Magnoliopsida</taxon>
        <taxon>eudicotyledons</taxon>
        <taxon>Gunneridae</taxon>
        <taxon>Pentapetalae</taxon>
        <taxon>rosids</taxon>
        <taxon>fabids</taxon>
        <taxon>Fabales</taxon>
        <taxon>Fabaceae</taxon>
        <taxon>Papilionoideae</taxon>
        <taxon>50 kb inversion clade</taxon>
        <taxon>NPAAA clade</taxon>
        <taxon>indigoferoid/millettioid clade</taxon>
        <taxon>Phaseoleae</taxon>
        <taxon>Phaseolus</taxon>
    </lineage>
</organism>
<evidence type="ECO:0000256" key="7">
    <source>
        <dbReference type="ARBA" id="ARBA00022912"/>
    </source>
</evidence>
<dbReference type="InterPro" id="IPR000222">
    <property type="entry name" value="PP2C_BS"/>
</dbReference>
<dbReference type="PROSITE" id="PS01032">
    <property type="entry name" value="PPM_1"/>
    <property type="match status" value="1"/>
</dbReference>
<keyword evidence="7 9" id="KW-0904">Protein phosphatase</keyword>
<dbReference type="PROSITE" id="PS51746">
    <property type="entry name" value="PPM_2"/>
    <property type="match status" value="1"/>
</dbReference>
<feature type="domain" description="PPM-type phosphatase" evidence="11">
    <location>
        <begin position="189"/>
        <end position="456"/>
    </location>
</feature>
<dbReference type="PANTHER" id="PTHR47992">
    <property type="entry name" value="PROTEIN PHOSPHATASE"/>
    <property type="match status" value="1"/>
</dbReference>
<dbReference type="GO" id="GO:0046872">
    <property type="term" value="F:metal ion binding"/>
    <property type="evidence" value="ECO:0007669"/>
    <property type="project" value="UniProtKB-KW"/>
</dbReference>
<dbReference type="CDD" id="cd00143">
    <property type="entry name" value="PP2Cc"/>
    <property type="match status" value="1"/>
</dbReference>
<dbReference type="Gene3D" id="3.60.40.10">
    <property type="entry name" value="PPM-type phosphatase domain"/>
    <property type="match status" value="1"/>
</dbReference>
<evidence type="ECO:0000256" key="5">
    <source>
        <dbReference type="ARBA" id="ARBA00022801"/>
    </source>
</evidence>
<evidence type="ECO:0000256" key="1">
    <source>
        <dbReference type="ARBA" id="ARBA00001936"/>
    </source>
</evidence>
<feature type="region of interest" description="Disordered" evidence="10">
    <location>
        <begin position="1"/>
        <end position="21"/>
    </location>
</feature>
<comment type="caution">
    <text evidence="12">The sequence shown here is derived from an EMBL/GenBank/DDBJ whole genome shotgun (WGS) entry which is preliminary data.</text>
</comment>
<protein>
    <recommendedName>
        <fullName evidence="3">protein-serine/threonine phosphatase</fullName>
        <ecNumber evidence="3">3.1.3.16</ecNumber>
    </recommendedName>
</protein>
<keyword evidence="4" id="KW-0479">Metal-binding</keyword>
<dbReference type="EC" id="3.1.3.16" evidence="3"/>
<comment type="similarity">
    <text evidence="9">Belongs to the PP2C family.</text>
</comment>
<evidence type="ECO:0000259" key="11">
    <source>
        <dbReference type="PROSITE" id="PS51746"/>
    </source>
</evidence>
<keyword evidence="13" id="KW-1185">Reference proteome</keyword>
<dbReference type="InterPro" id="IPR015655">
    <property type="entry name" value="PP2C"/>
</dbReference>
<reference evidence="12 13" key="1">
    <citation type="submission" date="2024-01" db="EMBL/GenBank/DDBJ databases">
        <title>The genomes of 5 underutilized Papilionoideae crops provide insights into root nodulation and disease resistanc.</title>
        <authorList>
            <person name="Jiang F."/>
        </authorList>
    </citation>
    <scope>NUCLEOTIDE SEQUENCE [LARGE SCALE GENOMIC DNA]</scope>
    <source>
        <strain evidence="12">JINMINGXINNONG_FW02</strain>
        <tissue evidence="12">Leaves</tissue>
    </source>
</reference>
<name>A0AAN9NXQ6_PHACN</name>
<comment type="cofactor">
    <cofactor evidence="1">
        <name>Mn(2+)</name>
        <dbReference type="ChEBI" id="CHEBI:29035"/>
    </cofactor>
</comment>
<evidence type="ECO:0000256" key="9">
    <source>
        <dbReference type="RuleBase" id="RU003465"/>
    </source>
</evidence>
<keyword evidence="5 9" id="KW-0378">Hydrolase</keyword>
<evidence type="ECO:0000313" key="13">
    <source>
        <dbReference type="Proteomes" id="UP001374584"/>
    </source>
</evidence>
<sequence>MSEHVSSNLAKLKKKQNLGKATSVMPRKLTYHSDPSLSLFLSSPFTNWPHPHLIFHTTVSLTPTSTLHVPTLQSQLSLHAKTTMKTPKGHSPSANAVRRVEPDSAEFVARFKNGRQRRLKIRKMKYTCQAKIRIRNGIGGASAPPAEGLEGGSREIHEQVEISLSLAAASSSSEEEERSSSEQNDGVLLYGSTSVIGRRKEMEDAVSAEIGFAAKERGKYDFFAVYDGHGGAQVAEACRERLHRLVAEEVERSESHVEWDWQGVMEGCFRKMDSEVADNAAVRTVGSTAVVAVIAAEELVVANCGDCRAVLGRGGEAVDLSSDHKPDRPDELMRIEEAGGRVINWNGQRVLGVLATSRSIGDQYLRPYVISKPEVTVTKRSSKDEFLILGSDGLWDVMSSEVACQVVRKCLNGQIRRVCNEVGKHQNRAAEAASLLAQIALTKGSRDNTSVIVIELRGTVT</sequence>
<dbReference type="GO" id="GO:0004722">
    <property type="term" value="F:protein serine/threonine phosphatase activity"/>
    <property type="evidence" value="ECO:0007669"/>
    <property type="project" value="UniProtKB-EC"/>
</dbReference>
<evidence type="ECO:0000256" key="2">
    <source>
        <dbReference type="ARBA" id="ARBA00001946"/>
    </source>
</evidence>
<gene>
    <name evidence="12" type="ORF">VNO80_02908</name>
</gene>
<keyword evidence="6" id="KW-0460">Magnesium</keyword>
<keyword evidence="8" id="KW-0464">Manganese</keyword>
<evidence type="ECO:0000256" key="3">
    <source>
        <dbReference type="ARBA" id="ARBA00013081"/>
    </source>
</evidence>